<keyword evidence="1" id="KW-0472">Membrane</keyword>
<dbReference type="Proteomes" id="UP000007755">
    <property type="component" value="Unassembled WGS sequence"/>
</dbReference>
<name>F4WLN0_ACREC</name>
<proteinExistence type="predicted"/>
<keyword evidence="1" id="KW-0812">Transmembrane</keyword>
<protein>
    <submittedName>
        <fullName evidence="2">Uncharacterized protein</fullName>
    </submittedName>
</protein>
<feature type="transmembrane region" description="Helical" evidence="1">
    <location>
        <begin position="98"/>
        <end position="118"/>
    </location>
</feature>
<evidence type="ECO:0000313" key="2">
    <source>
        <dbReference type="EMBL" id="EGI64894.1"/>
    </source>
</evidence>
<keyword evidence="3" id="KW-1185">Reference proteome</keyword>
<evidence type="ECO:0000256" key="1">
    <source>
        <dbReference type="SAM" id="Phobius"/>
    </source>
</evidence>
<evidence type="ECO:0000313" key="3">
    <source>
        <dbReference type="Proteomes" id="UP000007755"/>
    </source>
</evidence>
<reference evidence="2" key="1">
    <citation type="submission" date="2011-02" db="EMBL/GenBank/DDBJ databases">
        <title>The genome of the leaf-cutting ant Acromyrmex echinatior suggests key adaptations to social evolution and fungus farming.</title>
        <authorList>
            <person name="Nygaard S."/>
            <person name="Zhang G."/>
        </authorList>
    </citation>
    <scope>NUCLEOTIDE SEQUENCE</scope>
</reference>
<dbReference type="EMBL" id="GL888210">
    <property type="protein sequence ID" value="EGI64894.1"/>
    <property type="molecule type" value="Genomic_DNA"/>
</dbReference>
<accession>F4WLN0</accession>
<organism evidence="3">
    <name type="scientific">Acromyrmex echinatior</name>
    <name type="common">Panamanian leafcutter ant</name>
    <name type="synonym">Acromyrmex octospinosus echinatior</name>
    <dbReference type="NCBI Taxonomy" id="103372"/>
    <lineage>
        <taxon>Eukaryota</taxon>
        <taxon>Metazoa</taxon>
        <taxon>Ecdysozoa</taxon>
        <taxon>Arthropoda</taxon>
        <taxon>Hexapoda</taxon>
        <taxon>Insecta</taxon>
        <taxon>Pterygota</taxon>
        <taxon>Neoptera</taxon>
        <taxon>Endopterygota</taxon>
        <taxon>Hymenoptera</taxon>
        <taxon>Apocrita</taxon>
        <taxon>Aculeata</taxon>
        <taxon>Formicoidea</taxon>
        <taxon>Formicidae</taxon>
        <taxon>Myrmicinae</taxon>
        <taxon>Acromyrmex</taxon>
    </lineage>
</organism>
<keyword evidence="1" id="KW-1133">Transmembrane helix</keyword>
<dbReference type="InParanoid" id="F4WLN0"/>
<gene>
    <name evidence="2" type="ORF">G5I_06658</name>
</gene>
<dbReference type="AlphaFoldDB" id="F4WLN0"/>
<sequence>MQQLRVPSAKTYATPILLRLMVTVANTPQESEKIEGMGVRRYTPELPYIQICAPLFFYLQSIITKMVSTFEGEQSPSINCASIRFVRLKPQSQIKAEIIGPFFSAELLAQFIFHLFLLSLKRKRVKINCPRSSAKKTRPNILIRNSANTWIAKLLDKALIDLSSNKLLY</sequence>